<keyword evidence="1" id="KW-1133">Transmembrane helix</keyword>
<evidence type="ECO:0000259" key="3">
    <source>
        <dbReference type="Pfam" id="PF23357"/>
    </source>
</evidence>
<evidence type="ECO:0000313" key="5">
    <source>
        <dbReference type="Proteomes" id="UP000001227"/>
    </source>
</evidence>
<feature type="domain" description="ABC-type uncharacterised transport system" evidence="2">
    <location>
        <begin position="197"/>
        <end position="493"/>
    </location>
</feature>
<keyword evidence="1" id="KW-0472">Membrane</keyword>
<dbReference type="RefSeq" id="WP_012472422.1">
    <property type="nucleotide sequence ID" value="NC_010830.1"/>
</dbReference>
<feature type="domain" description="DUF7088" evidence="3">
    <location>
        <begin position="40"/>
        <end position="148"/>
    </location>
</feature>
<dbReference type="EMBL" id="CP001102">
    <property type="protein sequence ID" value="ACE05664.1"/>
    <property type="molecule type" value="Genomic_DNA"/>
</dbReference>
<proteinExistence type="predicted"/>
<dbReference type="HOGENOM" id="CLU_018716_1_0_10"/>
<reference evidence="4 5" key="1">
    <citation type="journal article" date="2010" name="J. Bacteriol.">
        <title>The genome of the amoeba symbiont 'Candidatus Amoebophilus asiaticus' reveals common mechanisms for host cell interaction among amoeba-associated bacteria.</title>
        <authorList>
            <person name="Schmitz-Esser S."/>
            <person name="Tischler P."/>
            <person name="Arnold R."/>
            <person name="Montanaro J."/>
            <person name="Wagner M."/>
            <person name="Rattei T."/>
            <person name="Horn M."/>
        </authorList>
    </citation>
    <scope>NUCLEOTIDE SEQUENCE [LARGE SCALE GENOMIC DNA]</scope>
    <source>
        <strain evidence="4 5">5a2</strain>
    </source>
</reference>
<dbReference type="InterPro" id="IPR055396">
    <property type="entry name" value="DUF7088"/>
</dbReference>
<evidence type="ECO:0000313" key="4">
    <source>
        <dbReference type="EMBL" id="ACE05664.1"/>
    </source>
</evidence>
<accession>B3ER12</accession>
<feature type="transmembrane region" description="Helical" evidence="1">
    <location>
        <begin position="12"/>
        <end position="32"/>
    </location>
</feature>
<keyword evidence="1" id="KW-0812">Transmembrane</keyword>
<dbReference type="InterPro" id="IPR019196">
    <property type="entry name" value="ABC_transp_unknown"/>
</dbReference>
<sequence length="561" mass="63927">MRFSKHTYKNRWLILLTFVSVIGIANKLAYYFPLRVDLTEDKRYSLHSSTKALLSRLESELQVNIYLSGDLPNEFKQLQTGVIALLEEFKAYARCPVTCHVIDLSKEPADKRKEILKKLLEKKIEPTNLYRQAHGKRIENLIYPGAILSYQGNEVGVMMLKADKMTPTNKMVSQSIENLEYEFISSLAKLIDYKNVKIGLIKGHGEPNTTQLQGLSQALGELYEVHNVMLSQVFELSNYAALLITKPQEGFTESEKYVLDQYIMQGGKVLFFLDRLKINMDNLASGNSIALPLELNLDDQLFRYGVRINPDLIKDLQAGVYPIIVGKMGNQPQLKLLPWPFFPIINNFSDHLITKNINAIYTQFISSIDIVKVEGVIQTPLLYSSPYSLKATTPVYVDLESLRRAPDTNLYKQGPIPLACLLEGKFNSLYKNRMLPKGIDATQFLAVSQPTKILVVASGSIVLNAVSPKDQQALPWGYDPFLQQSFANQDFVLGVLAYMLEESGVINAKRKTVKLRLLDNLKVTRERLYWQLLNIVTPIFMLVLMGILWHIVRRKRYRVKI</sequence>
<dbReference type="OrthoDB" id="9777219at2"/>
<dbReference type="Pfam" id="PF09822">
    <property type="entry name" value="ABC_transp_aux"/>
    <property type="match status" value="1"/>
</dbReference>
<keyword evidence="5" id="KW-1185">Reference proteome</keyword>
<gene>
    <name evidence="4" type="ordered locus">Aasi_0220</name>
</gene>
<evidence type="ECO:0000256" key="1">
    <source>
        <dbReference type="SAM" id="Phobius"/>
    </source>
</evidence>
<dbReference type="STRING" id="452471.Aasi_0220"/>
<dbReference type="eggNOG" id="COG3225">
    <property type="taxonomic scope" value="Bacteria"/>
</dbReference>
<organism evidence="4 5">
    <name type="scientific">Amoebophilus asiaticus (strain 5a2)</name>
    <dbReference type="NCBI Taxonomy" id="452471"/>
    <lineage>
        <taxon>Bacteria</taxon>
        <taxon>Pseudomonadati</taxon>
        <taxon>Bacteroidota</taxon>
        <taxon>Cytophagia</taxon>
        <taxon>Cytophagales</taxon>
        <taxon>Amoebophilaceae</taxon>
        <taxon>Candidatus Amoebophilus</taxon>
    </lineage>
</organism>
<evidence type="ECO:0000259" key="2">
    <source>
        <dbReference type="Pfam" id="PF09822"/>
    </source>
</evidence>
<dbReference type="KEGG" id="aas:Aasi_0220"/>
<dbReference type="NCBIfam" id="TIGR03521">
    <property type="entry name" value="GldG"/>
    <property type="match status" value="1"/>
</dbReference>
<name>B3ER12_AMOA5</name>
<dbReference type="InterPro" id="IPR019863">
    <property type="entry name" value="Motility-assoc_ABC-rel_GldG"/>
</dbReference>
<protein>
    <submittedName>
        <fullName evidence="4">Uncharacterized protein</fullName>
    </submittedName>
</protein>
<feature type="transmembrane region" description="Helical" evidence="1">
    <location>
        <begin position="528"/>
        <end position="552"/>
    </location>
</feature>
<dbReference type="Pfam" id="PF23357">
    <property type="entry name" value="DUF7088"/>
    <property type="match status" value="1"/>
</dbReference>
<dbReference type="Proteomes" id="UP000001227">
    <property type="component" value="Chromosome"/>
</dbReference>
<dbReference type="AlphaFoldDB" id="B3ER12"/>